<name>A0AAW4L8K0_9BACT</name>
<evidence type="ECO:0000256" key="2">
    <source>
        <dbReference type="ARBA" id="ARBA00022475"/>
    </source>
</evidence>
<dbReference type="AlphaFoldDB" id="A0AAW4L8K0"/>
<evidence type="ECO:0000256" key="1">
    <source>
        <dbReference type="ARBA" id="ARBA00004651"/>
    </source>
</evidence>
<evidence type="ECO:0000313" key="8">
    <source>
        <dbReference type="EMBL" id="MBT0665885.1"/>
    </source>
</evidence>
<dbReference type="PROSITE" id="PS50850">
    <property type="entry name" value="MFS"/>
    <property type="match status" value="1"/>
</dbReference>
<feature type="transmembrane region" description="Helical" evidence="6">
    <location>
        <begin position="306"/>
        <end position="328"/>
    </location>
</feature>
<dbReference type="InterPro" id="IPR011701">
    <property type="entry name" value="MFS"/>
</dbReference>
<feature type="transmembrane region" description="Helical" evidence="6">
    <location>
        <begin position="44"/>
        <end position="64"/>
    </location>
</feature>
<evidence type="ECO:0000259" key="7">
    <source>
        <dbReference type="PROSITE" id="PS50850"/>
    </source>
</evidence>
<feature type="transmembrane region" description="Helical" evidence="6">
    <location>
        <begin position="103"/>
        <end position="125"/>
    </location>
</feature>
<dbReference type="EMBL" id="JAHCVJ010000007">
    <property type="protein sequence ID" value="MBT0665885.1"/>
    <property type="molecule type" value="Genomic_DNA"/>
</dbReference>
<keyword evidence="3 6" id="KW-0812">Transmembrane</keyword>
<keyword evidence="9" id="KW-1185">Reference proteome</keyword>
<dbReference type="InterPro" id="IPR036259">
    <property type="entry name" value="MFS_trans_sf"/>
</dbReference>
<feature type="transmembrane region" description="Helical" evidence="6">
    <location>
        <begin position="243"/>
        <end position="260"/>
    </location>
</feature>
<feature type="transmembrane region" description="Helical" evidence="6">
    <location>
        <begin position="176"/>
        <end position="201"/>
    </location>
</feature>
<feature type="transmembrane region" description="Helical" evidence="6">
    <location>
        <begin position="340"/>
        <end position="359"/>
    </location>
</feature>
<feature type="transmembrane region" description="Helical" evidence="6">
    <location>
        <begin position="213"/>
        <end position="231"/>
    </location>
</feature>
<gene>
    <name evidence="8" type="ORF">KI809_16365</name>
</gene>
<reference evidence="8 9" key="1">
    <citation type="submission" date="2021-05" db="EMBL/GenBank/DDBJ databases">
        <title>The draft genome of Geobacter pelophilus DSM 12255.</title>
        <authorList>
            <person name="Xu Z."/>
            <person name="Masuda Y."/>
            <person name="Itoh H."/>
            <person name="Senoo K."/>
        </authorList>
    </citation>
    <scope>NUCLEOTIDE SEQUENCE [LARGE SCALE GENOMIC DNA]</scope>
    <source>
        <strain evidence="8 9">DSM 12255</strain>
    </source>
</reference>
<keyword evidence="5 6" id="KW-0472">Membrane</keyword>
<dbReference type="GO" id="GO:0005886">
    <property type="term" value="C:plasma membrane"/>
    <property type="evidence" value="ECO:0007669"/>
    <property type="project" value="UniProtKB-SubCell"/>
</dbReference>
<dbReference type="GO" id="GO:0022857">
    <property type="term" value="F:transmembrane transporter activity"/>
    <property type="evidence" value="ECO:0007669"/>
    <property type="project" value="InterPro"/>
</dbReference>
<feature type="transmembrane region" description="Helical" evidence="6">
    <location>
        <begin position="12"/>
        <end position="32"/>
    </location>
</feature>
<dbReference type="CDD" id="cd17324">
    <property type="entry name" value="MFS_NepI_like"/>
    <property type="match status" value="1"/>
</dbReference>
<evidence type="ECO:0000256" key="5">
    <source>
        <dbReference type="ARBA" id="ARBA00023136"/>
    </source>
</evidence>
<evidence type="ECO:0000313" key="9">
    <source>
        <dbReference type="Proteomes" id="UP000811899"/>
    </source>
</evidence>
<feature type="domain" description="Major facilitator superfamily (MFS) profile" evidence="7">
    <location>
        <begin position="1"/>
        <end position="364"/>
    </location>
</feature>
<organism evidence="8 9">
    <name type="scientific">Geoanaerobacter pelophilus</name>
    <dbReference type="NCBI Taxonomy" id="60036"/>
    <lineage>
        <taxon>Bacteria</taxon>
        <taxon>Pseudomonadati</taxon>
        <taxon>Thermodesulfobacteriota</taxon>
        <taxon>Desulfuromonadia</taxon>
        <taxon>Geobacterales</taxon>
        <taxon>Geobacteraceae</taxon>
        <taxon>Geoanaerobacter</taxon>
    </lineage>
</organism>
<keyword evidence="4 6" id="KW-1133">Transmembrane helix</keyword>
<keyword evidence="2" id="KW-1003">Cell membrane</keyword>
<proteinExistence type="predicted"/>
<feature type="transmembrane region" description="Helical" evidence="6">
    <location>
        <begin position="266"/>
        <end position="285"/>
    </location>
</feature>
<dbReference type="PANTHER" id="PTHR43124">
    <property type="entry name" value="PURINE EFFLUX PUMP PBUE"/>
    <property type="match status" value="1"/>
</dbReference>
<dbReference type="PANTHER" id="PTHR43124:SF3">
    <property type="entry name" value="CHLORAMPHENICOL EFFLUX PUMP RV0191"/>
    <property type="match status" value="1"/>
</dbReference>
<evidence type="ECO:0000256" key="4">
    <source>
        <dbReference type="ARBA" id="ARBA00022989"/>
    </source>
</evidence>
<dbReference type="InterPro" id="IPR050189">
    <property type="entry name" value="MFS_Efflux_Transporters"/>
</dbReference>
<dbReference type="Pfam" id="PF07690">
    <property type="entry name" value="MFS_1"/>
    <property type="match status" value="2"/>
</dbReference>
<evidence type="ECO:0000256" key="3">
    <source>
        <dbReference type="ARBA" id="ARBA00022692"/>
    </source>
</evidence>
<dbReference type="Proteomes" id="UP000811899">
    <property type="component" value="Unassembled WGS sequence"/>
</dbReference>
<dbReference type="SUPFAM" id="SSF103473">
    <property type="entry name" value="MFS general substrate transporter"/>
    <property type="match status" value="1"/>
</dbReference>
<feature type="transmembrane region" description="Helical" evidence="6">
    <location>
        <begin position="131"/>
        <end position="149"/>
    </location>
</feature>
<sequence length="372" mass="40011">MPDLGISTSQFGLAVSAYAFSAGASGLCAAGFADKFDRKRMLLFFYAGFVIGTLFCGIANSYVMLLCARVITGIFGGVIGSISFAIITDIFKMEVRGRVMGFVQMAFSASQVLGIPLGLFLATYFNWHAPFLMIAAIAALVGVVIALKLKPVTAHLKGSQDKSAFQHLWHTASNPFYIRGFIATMLLATGGFMIMPFSSAFLVDNVLIPETHLSLIFLVTGVVSIFTGPLLGRLADSIGKYRLFVIGSLLSMIMVIIYTHLGPVSIWTVIVTNVFLWIGISSRMISSSALISGVPEMKDRGAYMGINSATQQVAGGVASFVAGLIVYQPAKNAPLQHFDTVGYVTACTMLITLGMMFFIERQVSRKLHVANV</sequence>
<comment type="subcellular location">
    <subcellularLocation>
        <location evidence="1">Cell membrane</location>
        <topology evidence="1">Multi-pass membrane protein</topology>
    </subcellularLocation>
</comment>
<accession>A0AAW4L8K0</accession>
<feature type="transmembrane region" description="Helical" evidence="6">
    <location>
        <begin position="70"/>
        <end position="91"/>
    </location>
</feature>
<dbReference type="Gene3D" id="1.20.1250.20">
    <property type="entry name" value="MFS general substrate transporter like domains"/>
    <property type="match status" value="1"/>
</dbReference>
<evidence type="ECO:0000256" key="6">
    <source>
        <dbReference type="SAM" id="Phobius"/>
    </source>
</evidence>
<protein>
    <submittedName>
        <fullName evidence="8">MFS transporter</fullName>
    </submittedName>
</protein>
<dbReference type="InterPro" id="IPR020846">
    <property type="entry name" value="MFS_dom"/>
</dbReference>
<comment type="caution">
    <text evidence="8">The sequence shown here is derived from an EMBL/GenBank/DDBJ whole genome shotgun (WGS) entry which is preliminary data.</text>
</comment>